<comment type="caution">
    <text evidence="4">The sequence shown here is derived from an EMBL/GenBank/DDBJ whole genome shotgun (WGS) entry which is preliminary data.</text>
</comment>
<dbReference type="CDD" id="cd07573">
    <property type="entry name" value="CPA"/>
    <property type="match status" value="1"/>
</dbReference>
<dbReference type="InterPro" id="IPR017755">
    <property type="entry name" value="N-carbamoylputrescine_amidase"/>
</dbReference>
<evidence type="ECO:0000313" key="5">
    <source>
        <dbReference type="Proteomes" id="UP001290861"/>
    </source>
</evidence>
<evidence type="ECO:0000256" key="2">
    <source>
        <dbReference type="ARBA" id="ARBA00034122"/>
    </source>
</evidence>
<dbReference type="InterPro" id="IPR050345">
    <property type="entry name" value="Aliph_Amidase/BUP"/>
</dbReference>
<dbReference type="PANTHER" id="PTHR43674">
    <property type="entry name" value="NITRILASE C965.09-RELATED"/>
    <property type="match status" value="1"/>
</dbReference>
<keyword evidence="1 4" id="KW-0378">Hydrolase</keyword>
<evidence type="ECO:0000256" key="1">
    <source>
        <dbReference type="ARBA" id="ARBA00022801"/>
    </source>
</evidence>
<dbReference type="Gene3D" id="3.60.110.10">
    <property type="entry name" value="Carbon-nitrogen hydrolase"/>
    <property type="match status" value="1"/>
</dbReference>
<dbReference type="RefSeq" id="WP_322608756.1">
    <property type="nucleotide sequence ID" value="NZ_JARVCO010000010.1"/>
</dbReference>
<dbReference type="PANTHER" id="PTHR43674:SF2">
    <property type="entry name" value="BETA-UREIDOPROPIONASE"/>
    <property type="match status" value="1"/>
</dbReference>
<dbReference type="PROSITE" id="PS50263">
    <property type="entry name" value="CN_HYDROLASE"/>
    <property type="match status" value="1"/>
</dbReference>
<dbReference type="InterPro" id="IPR003010">
    <property type="entry name" value="C-N_Hydrolase"/>
</dbReference>
<proteinExistence type="inferred from homology"/>
<dbReference type="Proteomes" id="UP001290861">
    <property type="component" value="Unassembled WGS sequence"/>
</dbReference>
<name>A0ABU5MXU5_9BACT</name>
<evidence type="ECO:0000313" key="4">
    <source>
        <dbReference type="EMBL" id="MDZ8118963.1"/>
    </source>
</evidence>
<dbReference type="EMBL" id="JARVCO010000010">
    <property type="protein sequence ID" value="MDZ8118963.1"/>
    <property type="molecule type" value="Genomic_DNA"/>
</dbReference>
<dbReference type="NCBIfam" id="TIGR03381">
    <property type="entry name" value="agmatine_aguB"/>
    <property type="match status" value="1"/>
</dbReference>
<dbReference type="SUPFAM" id="SSF56317">
    <property type="entry name" value="Carbon-nitrogen hydrolase"/>
    <property type="match status" value="1"/>
</dbReference>
<keyword evidence="5" id="KW-1185">Reference proteome</keyword>
<reference evidence="4 5" key="1">
    <citation type="journal article" date="2024" name="Appl. Environ. Microbiol.">
        <title>Pontiella agarivorans sp. nov., a novel marine anaerobic bacterium capable of degrading macroalgal polysaccharides and fixing nitrogen.</title>
        <authorList>
            <person name="Liu N."/>
            <person name="Kivenson V."/>
            <person name="Peng X."/>
            <person name="Cui Z."/>
            <person name="Lankiewicz T.S."/>
            <person name="Gosselin K.M."/>
            <person name="English C.J."/>
            <person name="Blair E.M."/>
            <person name="O'Malley M.A."/>
            <person name="Valentine D.L."/>
        </authorList>
    </citation>
    <scope>NUCLEOTIDE SEQUENCE [LARGE SCALE GENOMIC DNA]</scope>
    <source>
        <strain evidence="4 5">NLcol2</strain>
    </source>
</reference>
<dbReference type="GO" id="GO:0050126">
    <property type="term" value="F:N-carbamoylputrescine amidase activity"/>
    <property type="evidence" value="ECO:0007669"/>
    <property type="project" value="UniProtKB-EC"/>
</dbReference>
<dbReference type="EC" id="3.5.1.53" evidence="4"/>
<dbReference type="Pfam" id="PF00795">
    <property type="entry name" value="CN_hydrolase"/>
    <property type="match status" value="1"/>
</dbReference>
<organism evidence="4 5">
    <name type="scientific">Pontiella agarivorans</name>
    <dbReference type="NCBI Taxonomy" id="3038953"/>
    <lineage>
        <taxon>Bacteria</taxon>
        <taxon>Pseudomonadati</taxon>
        <taxon>Kiritimatiellota</taxon>
        <taxon>Kiritimatiellia</taxon>
        <taxon>Kiritimatiellales</taxon>
        <taxon>Pontiellaceae</taxon>
        <taxon>Pontiella</taxon>
    </lineage>
</organism>
<protein>
    <submittedName>
        <fullName evidence="4">N-carbamoylputrescine amidase</fullName>
        <ecNumber evidence="4">3.5.1.53</ecNumber>
    </submittedName>
</protein>
<accession>A0ABU5MXU5</accession>
<gene>
    <name evidence="4" type="primary">aguB</name>
    <name evidence="4" type="ORF">P9H32_10015</name>
</gene>
<sequence length="295" mass="33241">MSKVKTAVTQMTCSEDFSANVDKAEKLVREAAAQGAQIILLQELFEGTYFCKLEKYEYFSYAHEATLDDPLLKRFSDLAKELQVVLPVSFFERAGKATYNSVAMMDADGTMMGVYRKMHIPQGPGYEEKYYFAPGDLGFKVWDTAYAKIGVGICWDQWYPETARSLSLLGADLLLYPTAIGSEPRVPGYDSSDHWRRTQIGHAAANLVPVCASNRIGTERDEDVEMTFYGRSFITDETGALVADADRETEGVWTAEFDFEAMRDFRSGWGFYRDRRPQYYGALLTHDGVNRVAGI</sequence>
<evidence type="ECO:0000259" key="3">
    <source>
        <dbReference type="PROSITE" id="PS50263"/>
    </source>
</evidence>
<comment type="similarity">
    <text evidence="2">Belongs to the carbon-nitrogen hydrolase superfamily.</text>
</comment>
<feature type="domain" description="CN hydrolase" evidence="3">
    <location>
        <begin position="4"/>
        <end position="259"/>
    </location>
</feature>
<dbReference type="InterPro" id="IPR036526">
    <property type="entry name" value="C-N_Hydrolase_sf"/>
</dbReference>